<feature type="modified residue" description="4-aspartylphosphate" evidence="9">
    <location>
        <position position="83"/>
    </location>
</feature>
<feature type="DNA-binding region" description="OmpR/PhoB-type" evidence="10">
    <location>
        <begin position="163"/>
        <end position="263"/>
    </location>
</feature>
<dbReference type="InterPro" id="IPR001867">
    <property type="entry name" value="OmpR/PhoB-type_DNA-bd"/>
</dbReference>
<keyword evidence="6 10" id="KW-0238">DNA-binding</keyword>
<dbReference type="InterPro" id="IPR001789">
    <property type="entry name" value="Sig_transdc_resp-reg_receiver"/>
</dbReference>
<keyword evidence="14" id="KW-1185">Reference proteome</keyword>
<protein>
    <recommendedName>
        <fullName evidence="8">Regulatory protein VirG</fullName>
    </recommendedName>
</protein>
<proteinExistence type="predicted"/>
<dbReference type="FunFam" id="3.40.50.2300:FF:000001">
    <property type="entry name" value="DNA-binding response regulator PhoB"/>
    <property type="match status" value="1"/>
</dbReference>
<dbReference type="CDD" id="cd00383">
    <property type="entry name" value="trans_reg_C"/>
    <property type="match status" value="1"/>
</dbReference>
<keyword evidence="7" id="KW-0804">Transcription</keyword>
<gene>
    <name evidence="13" type="ORF">EOI86_21185</name>
</gene>
<dbReference type="GO" id="GO:0006355">
    <property type="term" value="P:regulation of DNA-templated transcription"/>
    <property type="evidence" value="ECO:0007669"/>
    <property type="project" value="InterPro"/>
</dbReference>
<dbReference type="GO" id="GO:0032993">
    <property type="term" value="C:protein-DNA complex"/>
    <property type="evidence" value="ECO:0007669"/>
    <property type="project" value="TreeGrafter"/>
</dbReference>
<feature type="domain" description="OmpR/PhoB-type" evidence="12">
    <location>
        <begin position="163"/>
        <end position="263"/>
    </location>
</feature>
<evidence type="ECO:0000313" key="14">
    <source>
        <dbReference type="Proteomes" id="UP000287447"/>
    </source>
</evidence>
<evidence type="ECO:0000256" key="5">
    <source>
        <dbReference type="ARBA" id="ARBA00023015"/>
    </source>
</evidence>
<sequence length="268" mass="30190">MSDCPFPATGWQGVCDTDVRQTVQSPDQRIEGPHILIVDDNREIRELLAKYLAKNGMRVSHSANAAEARRALKEKAIDLIVLDIMMPGEDGLSLCRHIQETSEKPVIFLSAMAEDTDRIVGLEIGADDYLTKPFNPRELLARIKAVTRRSNNLPQAETALSDSQAIRFDHWVFDPERREVRGEDGTLLNLSTGEFRLLSVLLSHPGIVMTRDRLLDLTRGRDSTPFDRSMDNQVSRLRKKLERDPKNPEIIKTVWGGGYVLSCTVEAQ</sequence>
<dbReference type="GO" id="GO:0000976">
    <property type="term" value="F:transcription cis-regulatory region binding"/>
    <property type="evidence" value="ECO:0007669"/>
    <property type="project" value="TreeGrafter"/>
</dbReference>
<keyword evidence="3 9" id="KW-0597">Phosphoprotein</keyword>
<dbReference type="EMBL" id="SADE01000004">
    <property type="protein sequence ID" value="RVU33672.1"/>
    <property type="molecule type" value="Genomic_DNA"/>
</dbReference>
<dbReference type="SUPFAM" id="SSF52172">
    <property type="entry name" value="CheY-like"/>
    <property type="match status" value="1"/>
</dbReference>
<name>A0A3S2VK06_9PROT</name>
<evidence type="ECO:0000256" key="10">
    <source>
        <dbReference type="PROSITE-ProRule" id="PRU01091"/>
    </source>
</evidence>
<evidence type="ECO:0000259" key="12">
    <source>
        <dbReference type="PROSITE" id="PS51755"/>
    </source>
</evidence>
<evidence type="ECO:0000256" key="9">
    <source>
        <dbReference type="PROSITE-ProRule" id="PRU00169"/>
    </source>
</evidence>
<evidence type="ECO:0000256" key="6">
    <source>
        <dbReference type="ARBA" id="ARBA00023125"/>
    </source>
</evidence>
<dbReference type="SMART" id="SM00862">
    <property type="entry name" value="Trans_reg_C"/>
    <property type="match status" value="1"/>
</dbReference>
<dbReference type="Gene3D" id="1.10.10.10">
    <property type="entry name" value="Winged helix-like DNA-binding domain superfamily/Winged helix DNA-binding domain"/>
    <property type="match status" value="1"/>
</dbReference>
<dbReference type="SMART" id="SM00448">
    <property type="entry name" value="REC"/>
    <property type="match status" value="1"/>
</dbReference>
<keyword evidence="4" id="KW-0902">Two-component regulatory system</keyword>
<evidence type="ECO:0000256" key="1">
    <source>
        <dbReference type="ARBA" id="ARBA00004496"/>
    </source>
</evidence>
<dbReference type="PANTHER" id="PTHR48111">
    <property type="entry name" value="REGULATOR OF RPOS"/>
    <property type="match status" value="1"/>
</dbReference>
<organism evidence="13 14">
    <name type="scientific">Hwanghaeella grinnelliae</name>
    <dbReference type="NCBI Taxonomy" id="2500179"/>
    <lineage>
        <taxon>Bacteria</taxon>
        <taxon>Pseudomonadati</taxon>
        <taxon>Pseudomonadota</taxon>
        <taxon>Alphaproteobacteria</taxon>
        <taxon>Rhodospirillales</taxon>
        <taxon>Rhodospirillaceae</taxon>
        <taxon>Hwanghaeella</taxon>
    </lineage>
</organism>
<dbReference type="SUPFAM" id="SSF46894">
    <property type="entry name" value="C-terminal effector domain of the bipartite response regulators"/>
    <property type="match status" value="1"/>
</dbReference>
<reference evidence="14" key="1">
    <citation type="submission" date="2019-01" db="EMBL/GenBank/DDBJ databases">
        <title>Gri0909 isolated from a small marine red alga.</title>
        <authorList>
            <person name="Kim J."/>
            <person name="Jeong S.E."/>
            <person name="Jeon C.O."/>
        </authorList>
    </citation>
    <scope>NUCLEOTIDE SEQUENCE [LARGE SCALE GENOMIC DNA]</scope>
    <source>
        <strain evidence="14">Gri0909</strain>
    </source>
</reference>
<dbReference type="PROSITE" id="PS51755">
    <property type="entry name" value="OMPR_PHOB"/>
    <property type="match status" value="1"/>
</dbReference>
<evidence type="ECO:0000259" key="11">
    <source>
        <dbReference type="PROSITE" id="PS50110"/>
    </source>
</evidence>
<evidence type="ECO:0000313" key="13">
    <source>
        <dbReference type="EMBL" id="RVU33672.1"/>
    </source>
</evidence>
<dbReference type="OrthoDB" id="9784252at2"/>
<dbReference type="Pfam" id="PF00072">
    <property type="entry name" value="Response_reg"/>
    <property type="match status" value="1"/>
</dbReference>
<evidence type="ECO:0000256" key="3">
    <source>
        <dbReference type="ARBA" id="ARBA00022553"/>
    </source>
</evidence>
<dbReference type="FunFam" id="1.10.10.10:FF:000099">
    <property type="entry name" value="Two-component system response regulator TorR"/>
    <property type="match status" value="1"/>
</dbReference>
<dbReference type="Pfam" id="PF00486">
    <property type="entry name" value="Trans_reg_C"/>
    <property type="match status" value="1"/>
</dbReference>
<dbReference type="InterPro" id="IPR016032">
    <property type="entry name" value="Sig_transdc_resp-reg_C-effctor"/>
</dbReference>
<evidence type="ECO:0000256" key="4">
    <source>
        <dbReference type="ARBA" id="ARBA00023012"/>
    </source>
</evidence>
<keyword evidence="5" id="KW-0805">Transcription regulation</keyword>
<evidence type="ECO:0000256" key="8">
    <source>
        <dbReference type="ARBA" id="ARBA00067337"/>
    </source>
</evidence>
<dbReference type="InterPro" id="IPR011006">
    <property type="entry name" value="CheY-like_superfamily"/>
</dbReference>
<dbReference type="PANTHER" id="PTHR48111:SF4">
    <property type="entry name" value="DNA-BINDING DUAL TRANSCRIPTIONAL REGULATOR OMPR"/>
    <property type="match status" value="1"/>
</dbReference>
<evidence type="ECO:0000256" key="7">
    <source>
        <dbReference type="ARBA" id="ARBA00023163"/>
    </source>
</evidence>
<dbReference type="InterPro" id="IPR039420">
    <property type="entry name" value="WalR-like"/>
</dbReference>
<dbReference type="PROSITE" id="PS50110">
    <property type="entry name" value="RESPONSE_REGULATORY"/>
    <property type="match status" value="1"/>
</dbReference>
<comment type="subcellular location">
    <subcellularLocation>
        <location evidence="1">Cytoplasm</location>
    </subcellularLocation>
</comment>
<dbReference type="InterPro" id="IPR036388">
    <property type="entry name" value="WH-like_DNA-bd_sf"/>
</dbReference>
<dbReference type="Gene3D" id="3.40.50.2300">
    <property type="match status" value="1"/>
</dbReference>
<dbReference type="GO" id="GO:0000156">
    <property type="term" value="F:phosphorelay response regulator activity"/>
    <property type="evidence" value="ECO:0007669"/>
    <property type="project" value="TreeGrafter"/>
</dbReference>
<dbReference type="Gene3D" id="6.10.250.690">
    <property type="match status" value="1"/>
</dbReference>
<evidence type="ECO:0000256" key="2">
    <source>
        <dbReference type="ARBA" id="ARBA00022490"/>
    </source>
</evidence>
<dbReference type="GO" id="GO:0005829">
    <property type="term" value="C:cytosol"/>
    <property type="evidence" value="ECO:0007669"/>
    <property type="project" value="TreeGrafter"/>
</dbReference>
<comment type="caution">
    <text evidence="13">The sequence shown here is derived from an EMBL/GenBank/DDBJ whole genome shotgun (WGS) entry which is preliminary data.</text>
</comment>
<keyword evidence="2" id="KW-0963">Cytoplasm</keyword>
<dbReference type="AlphaFoldDB" id="A0A3S2VK06"/>
<feature type="domain" description="Response regulatory" evidence="11">
    <location>
        <begin position="34"/>
        <end position="147"/>
    </location>
</feature>
<accession>A0A3S2VK06</accession>
<dbReference type="Proteomes" id="UP000287447">
    <property type="component" value="Unassembled WGS sequence"/>
</dbReference>